<organism evidence="4 5">
    <name type="scientific">Saccharopolyspora antimicrobica</name>
    <dbReference type="NCBI Taxonomy" id="455193"/>
    <lineage>
        <taxon>Bacteria</taxon>
        <taxon>Bacillati</taxon>
        <taxon>Actinomycetota</taxon>
        <taxon>Actinomycetes</taxon>
        <taxon>Pseudonocardiales</taxon>
        <taxon>Pseudonocardiaceae</taxon>
        <taxon>Saccharopolyspora</taxon>
    </lineage>
</organism>
<proteinExistence type="predicted"/>
<evidence type="ECO:0000256" key="1">
    <source>
        <dbReference type="ARBA" id="ARBA00022603"/>
    </source>
</evidence>
<dbReference type="EMBL" id="RBXX01000002">
    <property type="protein sequence ID" value="RKT83487.1"/>
    <property type="molecule type" value="Genomic_DNA"/>
</dbReference>
<name>A0ABX9T8Z3_9PSEU</name>
<accession>A0ABX9T8Z3</accession>
<reference evidence="4 5" key="1">
    <citation type="submission" date="2018-10" db="EMBL/GenBank/DDBJ databases">
        <title>Sequencing the genomes of 1000 actinobacteria strains.</title>
        <authorList>
            <person name="Klenk H.-P."/>
        </authorList>
    </citation>
    <scope>NUCLEOTIDE SEQUENCE [LARGE SCALE GENOMIC DNA]</scope>
    <source>
        <strain evidence="4 5">DSM 45119</strain>
    </source>
</reference>
<dbReference type="InterPro" id="IPR029063">
    <property type="entry name" value="SAM-dependent_MTases_sf"/>
</dbReference>
<evidence type="ECO:0000313" key="5">
    <source>
        <dbReference type="Proteomes" id="UP000270697"/>
    </source>
</evidence>
<evidence type="ECO:0000313" key="4">
    <source>
        <dbReference type="EMBL" id="RKT83487.1"/>
    </source>
</evidence>
<gene>
    <name evidence="4" type="ORF">ATL45_1772</name>
</gene>
<dbReference type="PANTHER" id="PTHR43861">
    <property type="entry name" value="TRANS-ACONITATE 2-METHYLTRANSFERASE-RELATED"/>
    <property type="match status" value="1"/>
</dbReference>
<dbReference type="GO" id="GO:0008168">
    <property type="term" value="F:methyltransferase activity"/>
    <property type="evidence" value="ECO:0007669"/>
    <property type="project" value="UniProtKB-KW"/>
</dbReference>
<dbReference type="Gene3D" id="3.40.50.150">
    <property type="entry name" value="Vaccinia Virus protein VP39"/>
    <property type="match status" value="1"/>
</dbReference>
<dbReference type="GO" id="GO:0032259">
    <property type="term" value="P:methylation"/>
    <property type="evidence" value="ECO:0007669"/>
    <property type="project" value="UniProtKB-KW"/>
</dbReference>
<protein>
    <submittedName>
        <fullName evidence="4">Methyltransferase family protein</fullName>
    </submittedName>
</protein>
<sequence>MDRLTLSALAHADHPVATPISTSNMGRLIERAACPPDALVLDLGCGAGEWVLRALQEHPTARALAVDMSEPALRRGEESARERRLDDRVTFVRGDAREYRPPQACELVMCVGSTHIFGGLAETLQAIGEHVAPGGAMIVGEGFWERPPDAATLEALGGTPEEFQDLAGTVETAEKAGWTPVYAHISELGEWDDYEWSWTGSLTRWALDNPDHPDAEAALAAAREHRTGWLRGYRGVLGFVTLLLQRRPQNG</sequence>
<dbReference type="PANTHER" id="PTHR43861:SF1">
    <property type="entry name" value="TRANS-ACONITATE 2-METHYLTRANSFERASE"/>
    <property type="match status" value="1"/>
</dbReference>
<keyword evidence="1 4" id="KW-0489">Methyltransferase</keyword>
<evidence type="ECO:0000259" key="3">
    <source>
        <dbReference type="Pfam" id="PF13649"/>
    </source>
</evidence>
<dbReference type="Pfam" id="PF13649">
    <property type="entry name" value="Methyltransf_25"/>
    <property type="match status" value="1"/>
</dbReference>
<comment type="caution">
    <text evidence="4">The sequence shown here is derived from an EMBL/GenBank/DDBJ whole genome shotgun (WGS) entry which is preliminary data.</text>
</comment>
<keyword evidence="2" id="KW-0808">Transferase</keyword>
<keyword evidence="5" id="KW-1185">Reference proteome</keyword>
<dbReference type="Proteomes" id="UP000270697">
    <property type="component" value="Unassembled WGS sequence"/>
</dbReference>
<feature type="domain" description="Methyltransferase" evidence="3">
    <location>
        <begin position="40"/>
        <end position="135"/>
    </location>
</feature>
<dbReference type="SUPFAM" id="SSF53335">
    <property type="entry name" value="S-adenosyl-L-methionine-dependent methyltransferases"/>
    <property type="match status" value="1"/>
</dbReference>
<evidence type="ECO:0000256" key="2">
    <source>
        <dbReference type="ARBA" id="ARBA00022679"/>
    </source>
</evidence>
<dbReference type="InterPro" id="IPR041698">
    <property type="entry name" value="Methyltransf_25"/>
</dbReference>
<dbReference type="CDD" id="cd02440">
    <property type="entry name" value="AdoMet_MTases"/>
    <property type="match status" value="1"/>
</dbReference>